<feature type="transmembrane region" description="Helical" evidence="6">
    <location>
        <begin position="77"/>
        <end position="99"/>
    </location>
</feature>
<reference evidence="8 9" key="1">
    <citation type="submission" date="2019-04" db="EMBL/GenBank/DDBJ databases">
        <title>Friends and foes A comparative genomics study of 23 Aspergillus species from section Flavi.</title>
        <authorList>
            <consortium name="DOE Joint Genome Institute"/>
            <person name="Kjaerbolling I."/>
            <person name="Vesth T."/>
            <person name="Frisvad J.C."/>
            <person name="Nybo J.L."/>
            <person name="Theobald S."/>
            <person name="Kildgaard S."/>
            <person name="Isbrandt T."/>
            <person name="Kuo A."/>
            <person name="Sato A."/>
            <person name="Lyhne E.K."/>
            <person name="Kogle M.E."/>
            <person name="Wiebenga A."/>
            <person name="Kun R.S."/>
            <person name="Lubbers R.J."/>
            <person name="Makela M.R."/>
            <person name="Barry K."/>
            <person name="Chovatia M."/>
            <person name="Clum A."/>
            <person name="Daum C."/>
            <person name="Haridas S."/>
            <person name="He G."/>
            <person name="LaButti K."/>
            <person name="Lipzen A."/>
            <person name="Mondo S."/>
            <person name="Riley R."/>
            <person name="Salamov A."/>
            <person name="Simmons B.A."/>
            <person name="Magnuson J.K."/>
            <person name="Henrissat B."/>
            <person name="Mortensen U.H."/>
            <person name="Larsen T.O."/>
            <person name="Devries R.P."/>
            <person name="Grigoriev I.V."/>
            <person name="Machida M."/>
            <person name="Baker S.E."/>
            <person name="Andersen M.R."/>
        </authorList>
    </citation>
    <scope>NUCLEOTIDE SEQUENCE [LARGE SCALE GENOMIC DNA]</scope>
    <source>
        <strain evidence="8 9">IBT 18842</strain>
    </source>
</reference>
<dbReference type="GO" id="GO:0005886">
    <property type="term" value="C:plasma membrane"/>
    <property type="evidence" value="ECO:0007669"/>
    <property type="project" value="TreeGrafter"/>
</dbReference>
<dbReference type="SUPFAM" id="SSF103473">
    <property type="entry name" value="MFS general substrate transporter"/>
    <property type="match status" value="2"/>
</dbReference>
<evidence type="ECO:0000313" key="8">
    <source>
        <dbReference type="EMBL" id="KAE8146946.1"/>
    </source>
</evidence>
<dbReference type="PRINTS" id="PR01036">
    <property type="entry name" value="TCRTETB"/>
</dbReference>
<feature type="transmembrane region" description="Helical" evidence="6">
    <location>
        <begin position="177"/>
        <end position="202"/>
    </location>
</feature>
<evidence type="ECO:0000259" key="7">
    <source>
        <dbReference type="PROSITE" id="PS50850"/>
    </source>
</evidence>
<feature type="transmembrane region" description="Helical" evidence="6">
    <location>
        <begin position="21"/>
        <end position="39"/>
    </location>
</feature>
<dbReference type="InterPro" id="IPR020846">
    <property type="entry name" value="MFS_dom"/>
</dbReference>
<gene>
    <name evidence="8" type="ORF">BDV25DRAFT_161478</name>
</gene>
<dbReference type="OrthoDB" id="10021397at2759"/>
<dbReference type="PANTHER" id="PTHR23501:SF193">
    <property type="entry name" value="MULTIDRUG TRANSPORTER, PUTATIVE (AFU_ORTHOLOGUE AFUA_8G00940)-RELATED"/>
    <property type="match status" value="1"/>
</dbReference>
<dbReference type="PROSITE" id="PS50850">
    <property type="entry name" value="MFS"/>
    <property type="match status" value="1"/>
</dbReference>
<organism evidence="8 9">
    <name type="scientific">Aspergillus avenaceus</name>
    <dbReference type="NCBI Taxonomy" id="36643"/>
    <lineage>
        <taxon>Eukaryota</taxon>
        <taxon>Fungi</taxon>
        <taxon>Dikarya</taxon>
        <taxon>Ascomycota</taxon>
        <taxon>Pezizomycotina</taxon>
        <taxon>Eurotiomycetes</taxon>
        <taxon>Eurotiomycetidae</taxon>
        <taxon>Eurotiales</taxon>
        <taxon>Aspergillaceae</taxon>
        <taxon>Aspergillus</taxon>
        <taxon>Aspergillus subgen. Circumdati</taxon>
    </lineage>
</organism>
<feature type="domain" description="Major facilitator superfamily (MFS) profile" evidence="7">
    <location>
        <begin position="1"/>
        <end position="416"/>
    </location>
</feature>
<comment type="similarity">
    <text evidence="2">Belongs to the major facilitator superfamily. TCR/Tet family.</text>
</comment>
<dbReference type="Gene3D" id="1.20.1250.20">
    <property type="entry name" value="MFS general substrate transporter like domains"/>
    <property type="match status" value="2"/>
</dbReference>
<dbReference type="EMBL" id="ML742234">
    <property type="protein sequence ID" value="KAE8146946.1"/>
    <property type="molecule type" value="Genomic_DNA"/>
</dbReference>
<keyword evidence="3 6" id="KW-0812">Transmembrane</keyword>
<sequence length="449" mass="48245">MCALQPLSGKISVVFSLRWSYLAFFVVFLLGSLLCGLANSSKMYIIGRAVAGAGGAGVVSGGLSVIAIMTPDAQRPLFTGLMMSLYSLGTVVAPIIGGAFTTNVTWRWCFLINLPAGAVTVITLLCFFHPPKASVLEGPGQTIWQRIAQVDLVGCGLFIPSIVMILLALQWGGGQYAWNSATVIGLFVGFAGAITVFIIWEVRQGDEAMIPFTLLRGCSVVLSIIFGFLILGSAVIPVYYLPEWFQVVKNADPMRSGVMVLPSVCTQISGAIASGALAKYVRYYNPWCLVGSAFLCIAAGLYTTFTTSTPSSHWIGFQIFQGLGCGFAAQMPLLIVQNVLKDKPAHIPTGISTVLFAQYFGSSVAQSVGGAIFQNRLGEELRSRAGLDASQVSMLLDAGTSKVQETVNRAFPDRRDTVAMAYNNAITDVFVSPLNNRTHIRVTNRVRYR</sequence>
<evidence type="ECO:0000256" key="1">
    <source>
        <dbReference type="ARBA" id="ARBA00004141"/>
    </source>
</evidence>
<evidence type="ECO:0000256" key="5">
    <source>
        <dbReference type="ARBA" id="ARBA00023136"/>
    </source>
</evidence>
<feature type="transmembrane region" description="Helical" evidence="6">
    <location>
        <begin position="260"/>
        <end position="280"/>
    </location>
</feature>
<dbReference type="GO" id="GO:0022857">
    <property type="term" value="F:transmembrane transporter activity"/>
    <property type="evidence" value="ECO:0007669"/>
    <property type="project" value="InterPro"/>
</dbReference>
<feature type="transmembrane region" description="Helical" evidence="6">
    <location>
        <begin position="150"/>
        <end position="171"/>
    </location>
</feature>
<keyword evidence="4 6" id="KW-1133">Transmembrane helix</keyword>
<dbReference type="AlphaFoldDB" id="A0A5N6TKS1"/>
<keyword evidence="9" id="KW-1185">Reference proteome</keyword>
<feature type="transmembrane region" description="Helical" evidence="6">
    <location>
        <begin position="214"/>
        <end position="240"/>
    </location>
</feature>
<protein>
    <submittedName>
        <fullName evidence="8">Major facilitator superfamily</fullName>
    </submittedName>
</protein>
<accession>A0A5N6TKS1</accession>
<dbReference type="InterPro" id="IPR036259">
    <property type="entry name" value="MFS_trans_sf"/>
</dbReference>
<comment type="subcellular location">
    <subcellularLocation>
        <location evidence="1">Membrane</location>
        <topology evidence="1">Multi-pass membrane protein</topology>
    </subcellularLocation>
</comment>
<dbReference type="PANTHER" id="PTHR23501">
    <property type="entry name" value="MAJOR FACILITATOR SUPERFAMILY"/>
    <property type="match status" value="1"/>
</dbReference>
<evidence type="ECO:0000313" key="9">
    <source>
        <dbReference type="Proteomes" id="UP000325780"/>
    </source>
</evidence>
<dbReference type="Pfam" id="PF07690">
    <property type="entry name" value="MFS_1"/>
    <property type="match status" value="1"/>
</dbReference>
<dbReference type="Proteomes" id="UP000325780">
    <property type="component" value="Unassembled WGS sequence"/>
</dbReference>
<keyword evidence="5 6" id="KW-0472">Membrane</keyword>
<feature type="transmembrane region" description="Helical" evidence="6">
    <location>
        <begin position="45"/>
        <end position="70"/>
    </location>
</feature>
<evidence type="ECO:0000256" key="4">
    <source>
        <dbReference type="ARBA" id="ARBA00022989"/>
    </source>
</evidence>
<evidence type="ECO:0000256" key="6">
    <source>
        <dbReference type="SAM" id="Phobius"/>
    </source>
</evidence>
<name>A0A5N6TKS1_ASPAV</name>
<evidence type="ECO:0000256" key="3">
    <source>
        <dbReference type="ARBA" id="ARBA00022692"/>
    </source>
</evidence>
<feature type="transmembrane region" description="Helical" evidence="6">
    <location>
        <begin position="317"/>
        <end position="336"/>
    </location>
</feature>
<evidence type="ECO:0000256" key="2">
    <source>
        <dbReference type="ARBA" id="ARBA00007520"/>
    </source>
</evidence>
<proteinExistence type="inferred from homology"/>
<feature type="transmembrane region" description="Helical" evidence="6">
    <location>
        <begin position="287"/>
        <end position="305"/>
    </location>
</feature>
<dbReference type="InterPro" id="IPR011701">
    <property type="entry name" value="MFS"/>
</dbReference>